<keyword evidence="1" id="KW-0175">Coiled coil</keyword>
<evidence type="ECO:0008006" key="5">
    <source>
        <dbReference type="Google" id="ProtNLM"/>
    </source>
</evidence>
<evidence type="ECO:0000313" key="3">
    <source>
        <dbReference type="EMBL" id="PCS07532.1"/>
    </source>
</evidence>
<keyword evidence="2" id="KW-1133">Transmembrane helix</keyword>
<feature type="transmembrane region" description="Helical" evidence="2">
    <location>
        <begin position="60"/>
        <end position="83"/>
    </location>
</feature>
<feature type="transmembrane region" description="Helical" evidence="2">
    <location>
        <begin position="37"/>
        <end position="54"/>
    </location>
</feature>
<gene>
    <name evidence="3" type="ORF">RU86_GL001970</name>
</gene>
<organism evidence="3 4">
    <name type="scientific">Pseudolactococcus piscium</name>
    <dbReference type="NCBI Taxonomy" id="1364"/>
    <lineage>
        <taxon>Bacteria</taxon>
        <taxon>Bacillati</taxon>
        <taxon>Bacillota</taxon>
        <taxon>Bacilli</taxon>
        <taxon>Lactobacillales</taxon>
        <taxon>Streptococcaceae</taxon>
        <taxon>Pseudolactococcus</taxon>
    </lineage>
</organism>
<reference evidence="3 4" key="1">
    <citation type="submission" date="2014-12" db="EMBL/GenBank/DDBJ databases">
        <title>Draft genome sequences of 10 type strains of Lactococcus.</title>
        <authorList>
            <person name="Sun Z."/>
            <person name="Zhong Z."/>
            <person name="Liu W."/>
            <person name="Zhang W."/>
            <person name="Zhang H."/>
        </authorList>
    </citation>
    <scope>NUCLEOTIDE SEQUENCE [LARGE SCALE GENOMIC DNA]</scope>
    <source>
        <strain evidence="3 4">DSM 6634</strain>
    </source>
</reference>
<proteinExistence type="predicted"/>
<evidence type="ECO:0000256" key="2">
    <source>
        <dbReference type="SAM" id="Phobius"/>
    </source>
</evidence>
<feature type="coiled-coil region" evidence="1">
    <location>
        <begin position="89"/>
        <end position="116"/>
    </location>
</feature>
<keyword evidence="2" id="KW-0812">Transmembrane</keyword>
<dbReference type="AlphaFoldDB" id="A0A2A5S263"/>
<name>A0A2A5S263_9LACT</name>
<sequence>MPLQLQIIAIILAVGFFILPIYLVKKGQAEVRQLRKWLLLAVIILIGALVPALGSRVAKLLGIINLTSLALFGLTGVLLIFALNAHISLINAENQIKVLTQELSLMKTEVDKTDKNQHDLA</sequence>
<evidence type="ECO:0000313" key="4">
    <source>
        <dbReference type="Proteomes" id="UP000218282"/>
    </source>
</evidence>
<evidence type="ECO:0000256" key="1">
    <source>
        <dbReference type="SAM" id="Coils"/>
    </source>
</evidence>
<comment type="caution">
    <text evidence="3">The sequence shown here is derived from an EMBL/GenBank/DDBJ whole genome shotgun (WGS) entry which is preliminary data.</text>
</comment>
<protein>
    <recommendedName>
        <fullName evidence="5">DUF2304 domain-containing protein</fullName>
    </recommendedName>
</protein>
<dbReference type="Pfam" id="PF10066">
    <property type="entry name" value="DUF2304"/>
    <property type="match status" value="1"/>
</dbReference>
<feature type="transmembrane region" description="Helical" evidence="2">
    <location>
        <begin position="6"/>
        <end position="25"/>
    </location>
</feature>
<accession>A0A2A5S263</accession>
<dbReference type="Proteomes" id="UP000218282">
    <property type="component" value="Unassembled WGS sequence"/>
</dbReference>
<dbReference type="EMBL" id="JXJW01000006">
    <property type="protein sequence ID" value="PCS07532.1"/>
    <property type="molecule type" value="Genomic_DNA"/>
</dbReference>
<dbReference type="InterPro" id="IPR019277">
    <property type="entry name" value="DUF2304"/>
</dbReference>
<keyword evidence="4" id="KW-1185">Reference proteome</keyword>
<keyword evidence="2" id="KW-0472">Membrane</keyword>